<dbReference type="Proteomes" id="UP001150603">
    <property type="component" value="Unassembled WGS sequence"/>
</dbReference>
<evidence type="ECO:0000313" key="1">
    <source>
        <dbReference type="EMBL" id="KAJ1941730.1"/>
    </source>
</evidence>
<accession>A0ACC1J8J6</accession>
<feature type="non-terminal residue" evidence="1">
    <location>
        <position position="733"/>
    </location>
</feature>
<keyword evidence="2" id="KW-1185">Reference proteome</keyword>
<comment type="caution">
    <text evidence="1">The sequence shown here is derived from an EMBL/GenBank/DDBJ whole genome shotgun (WGS) entry which is preliminary data.</text>
</comment>
<name>A0ACC1J8J6_9FUNG</name>
<proteinExistence type="predicted"/>
<reference evidence="1" key="1">
    <citation type="submission" date="2022-07" db="EMBL/GenBank/DDBJ databases">
        <title>Phylogenomic reconstructions and comparative analyses of Kickxellomycotina fungi.</title>
        <authorList>
            <person name="Reynolds N.K."/>
            <person name="Stajich J.E."/>
            <person name="Barry K."/>
            <person name="Grigoriev I.V."/>
            <person name="Crous P."/>
            <person name="Smith M.E."/>
        </authorList>
    </citation>
    <scope>NUCLEOTIDE SEQUENCE</scope>
    <source>
        <strain evidence="1">NRRL 5244</strain>
    </source>
</reference>
<gene>
    <name evidence="1" type="ORF">FBU59_003415</name>
</gene>
<sequence>MFNLLGCIVPVSLKASLLNAISAFCQLDDSLEFDDEAQAATVRQIVSKIAGHTWAILEQSQTLKTTNDMEALRQARPAGTDPVPTPKKPMHELTVGRTNSSGLYRQKEAGIVFEVEEIESVVETYPEMRAFVRLIATLIHTSSNAPALSDMERDPVLYSAPSPTIPANLGESYRIPGISPYIGFVLDHAFLRADQRAYRNPEEKWNVYALSLDAIERSLATLSLSAFASDPNGTMANGESQASMLRVLVTHPGFEIAVRILCGSKLLDSLLQILEVGVDTLNSATGDLADAVGFSVLSTLRILLRIQRIQDTLLHKAVPALVESTGSLGFPLNLPRSLTTLEQLLLTRRTSVVQIVTYINCIVSADVCLASVKILRNLSDSSVFNGVDDSVTRGNGLLTLNRLVSMIDSSEESVRILHGFINCLETDDTSAVESTPGALVEEAAKGFTSGLEDQQSATAAQSIRVAIIDLLLANLSPSKPAPTIAHWLLGFDMKKPASVDLPKASERATCLSTILDLMRSNGTSSADAADPGAFDAYSSALLQNRPRLAERCYHLVHHLCSDPVTSEVTMRFLHTQEEFFYSQLTSIPAAIVPSLQDGDLQQLFPQVGAGVGISDSGIDAGLFSPVAVYAQMHARAWFWHSTALDLHKLVVKKSDESAKRTIEWLVGDVGQSPEGSHKDSVFGANAGQGSFTFLSSRMRILALFESLRQAYRDSSYSLRHQRRLVERKYLSAA</sequence>
<evidence type="ECO:0000313" key="2">
    <source>
        <dbReference type="Proteomes" id="UP001150603"/>
    </source>
</evidence>
<dbReference type="EMBL" id="JANBPW010002176">
    <property type="protein sequence ID" value="KAJ1941730.1"/>
    <property type="molecule type" value="Genomic_DNA"/>
</dbReference>
<protein>
    <submittedName>
        <fullName evidence="1">Uncharacterized protein</fullName>
    </submittedName>
</protein>
<organism evidence="1 2">
    <name type="scientific">Linderina macrospora</name>
    <dbReference type="NCBI Taxonomy" id="4868"/>
    <lineage>
        <taxon>Eukaryota</taxon>
        <taxon>Fungi</taxon>
        <taxon>Fungi incertae sedis</taxon>
        <taxon>Zoopagomycota</taxon>
        <taxon>Kickxellomycotina</taxon>
        <taxon>Kickxellomycetes</taxon>
        <taxon>Kickxellales</taxon>
        <taxon>Kickxellaceae</taxon>
        <taxon>Linderina</taxon>
    </lineage>
</organism>